<keyword evidence="2" id="KW-1185">Reference proteome</keyword>
<dbReference type="RefSeq" id="WP_184580093.1">
    <property type="nucleotide sequence ID" value="NZ_JACHJT010000001.1"/>
</dbReference>
<reference evidence="1 2" key="1">
    <citation type="submission" date="2020-08" db="EMBL/GenBank/DDBJ databases">
        <title>Sequencing the genomes of 1000 actinobacteria strains.</title>
        <authorList>
            <person name="Klenk H.-P."/>
        </authorList>
    </citation>
    <scope>NUCLEOTIDE SEQUENCE [LARGE SCALE GENOMIC DNA]</scope>
    <source>
        <strain evidence="1 2">DSM 102030</strain>
    </source>
</reference>
<name>A0A7W7RIK9_9ACTN</name>
<gene>
    <name evidence="1" type="ORF">F4561_003392</name>
</gene>
<dbReference type="AlphaFoldDB" id="A0A7W7RIK9"/>
<accession>A0A7W7RIK9</accession>
<proteinExistence type="predicted"/>
<dbReference type="NCBIfam" id="TIGR00026">
    <property type="entry name" value="hi_GC_TIGR00026"/>
    <property type="match status" value="1"/>
</dbReference>
<dbReference type="EMBL" id="JACHJT010000001">
    <property type="protein sequence ID" value="MBB4932572.1"/>
    <property type="molecule type" value="Genomic_DNA"/>
</dbReference>
<organism evidence="1 2">
    <name type="scientific">Lipingzhangella halophila</name>
    <dbReference type="NCBI Taxonomy" id="1783352"/>
    <lineage>
        <taxon>Bacteria</taxon>
        <taxon>Bacillati</taxon>
        <taxon>Actinomycetota</taxon>
        <taxon>Actinomycetes</taxon>
        <taxon>Streptosporangiales</taxon>
        <taxon>Nocardiopsidaceae</taxon>
        <taxon>Lipingzhangella</taxon>
    </lineage>
</organism>
<evidence type="ECO:0000313" key="2">
    <source>
        <dbReference type="Proteomes" id="UP000523007"/>
    </source>
</evidence>
<comment type="caution">
    <text evidence="1">The sequence shown here is derived from an EMBL/GenBank/DDBJ whole genome shotgun (WGS) entry which is preliminary data.</text>
</comment>
<dbReference type="GO" id="GO:0016491">
    <property type="term" value="F:oxidoreductase activity"/>
    <property type="evidence" value="ECO:0007669"/>
    <property type="project" value="InterPro"/>
</dbReference>
<protein>
    <submittedName>
        <fullName evidence="1">Deazaflavin-dependent oxidoreductase (Nitroreductase family)</fullName>
    </submittedName>
</protein>
<dbReference type="Gene3D" id="2.30.110.10">
    <property type="entry name" value="Electron Transport, Fmn-binding Protein, Chain A"/>
    <property type="match status" value="1"/>
</dbReference>
<evidence type="ECO:0000313" key="1">
    <source>
        <dbReference type="EMBL" id="MBB4932572.1"/>
    </source>
</evidence>
<dbReference type="InterPro" id="IPR012349">
    <property type="entry name" value="Split_barrel_FMN-bd"/>
</dbReference>
<dbReference type="InterPro" id="IPR004378">
    <property type="entry name" value="F420H2_quin_Rdtase"/>
</dbReference>
<dbReference type="Proteomes" id="UP000523007">
    <property type="component" value="Unassembled WGS sequence"/>
</dbReference>
<dbReference type="Pfam" id="PF04075">
    <property type="entry name" value="F420H2_quin_red"/>
    <property type="match status" value="1"/>
</dbReference>
<sequence>MAMPRPFRSVARVLNPAIRPLARRLPPLALIHHTGRKSGRRYETPVMAFRADGGWVVALAYGSDVQWARNVELADRTELTRAGRLHRASGSRRLPARDGAPLLPGWARSVMGAVRVDEYILLTAEA</sequence>